<evidence type="ECO:0000313" key="1">
    <source>
        <dbReference type="EMBL" id="QPF12922.1"/>
    </source>
</evidence>
<dbReference type="RefSeq" id="WP_071209756.1">
    <property type="nucleotide sequence ID" value="NZ_CP062919.1"/>
</dbReference>
<gene>
    <name evidence="1" type="ORF">IMO23_15305</name>
</gene>
<name>A0A5P3MKC4_ACIBA</name>
<protein>
    <submittedName>
        <fullName evidence="1">Uncharacterized protein</fullName>
    </submittedName>
</protein>
<dbReference type="Proteomes" id="UP000594659">
    <property type="component" value="Chromosome"/>
</dbReference>
<organism evidence="1 2">
    <name type="scientific">Acinetobacter baumannii</name>
    <dbReference type="NCBI Taxonomy" id="470"/>
    <lineage>
        <taxon>Bacteria</taxon>
        <taxon>Pseudomonadati</taxon>
        <taxon>Pseudomonadota</taxon>
        <taxon>Gammaproteobacteria</taxon>
        <taxon>Moraxellales</taxon>
        <taxon>Moraxellaceae</taxon>
        <taxon>Acinetobacter</taxon>
        <taxon>Acinetobacter calcoaceticus/baumannii complex</taxon>
    </lineage>
</organism>
<evidence type="ECO:0000313" key="2">
    <source>
        <dbReference type="Proteomes" id="UP000594659"/>
    </source>
</evidence>
<dbReference type="EMBL" id="CP062919">
    <property type="protein sequence ID" value="QPF12922.1"/>
    <property type="molecule type" value="Genomic_DNA"/>
</dbReference>
<proteinExistence type="predicted"/>
<sequence>MKPISAYTVILNTIANCVNKICAMGPFREEDAKSTFFVEPKLHRKLEVVSELLGLTKQEIYTKALRNYLNEGYLNDIDIESFIDETA</sequence>
<reference evidence="1 2" key="1">
    <citation type="submission" date="2020-09" db="EMBL/GenBank/DDBJ databases">
        <title>Resistance determinants and their genetic context in bacteria from a longitudinal study of pigs reared under conventional and antibiotic-free husbandry practices.</title>
        <authorList>
            <person name="Poulin-Laprade D."/>
            <person name="Brouard J.-S."/>
            <person name="Gagnon N."/>
            <person name="Turcotte A."/>
            <person name="Langlois A."/>
            <person name="Matte J.J."/>
            <person name="Carrillo C.D."/>
            <person name="Zaheer R."/>
            <person name="McAllister T."/>
            <person name="Topp E."/>
            <person name="Talbot G."/>
        </authorList>
    </citation>
    <scope>NUCLEOTIDE SEQUENCE [LARGE SCALE GENOMIC DNA]</scope>
    <source>
        <strain evidence="1 2">Res13-Abat-PEA21-P4-01-A</strain>
    </source>
</reference>
<accession>A0A5P3MKC4</accession>
<dbReference type="AlphaFoldDB" id="A0A5P3MKC4"/>